<dbReference type="GO" id="GO:0005815">
    <property type="term" value="C:microtubule organizing center"/>
    <property type="evidence" value="ECO:0007669"/>
    <property type="project" value="TreeGrafter"/>
</dbReference>
<feature type="region of interest" description="Disordered" evidence="8">
    <location>
        <begin position="421"/>
        <end position="448"/>
    </location>
</feature>
<dbReference type="PANTHER" id="PTHR21547:SF0">
    <property type="entry name" value="CLUSTERIN-ASSOCIATED PROTEIN 1"/>
    <property type="match status" value="1"/>
</dbReference>
<evidence type="ECO:0000256" key="4">
    <source>
        <dbReference type="ARBA" id="ARBA00023054"/>
    </source>
</evidence>
<feature type="coiled-coil region" evidence="7">
    <location>
        <begin position="143"/>
        <end position="191"/>
    </location>
</feature>
<feature type="compositionally biased region" description="Basic and acidic residues" evidence="8">
    <location>
        <begin position="439"/>
        <end position="448"/>
    </location>
</feature>
<evidence type="ECO:0000256" key="8">
    <source>
        <dbReference type="SAM" id="MobiDB-lite"/>
    </source>
</evidence>
<comment type="subcellular location">
    <subcellularLocation>
        <location evidence="1">Cell projection</location>
        <location evidence="1">Cilium</location>
    </subcellularLocation>
</comment>
<feature type="coiled-coil region" evidence="7">
    <location>
        <begin position="223"/>
        <end position="255"/>
    </location>
</feature>
<feature type="compositionally biased region" description="Acidic residues" evidence="8">
    <location>
        <begin position="270"/>
        <end position="288"/>
    </location>
</feature>
<proteinExistence type="inferred from homology"/>
<dbReference type="GO" id="GO:0030992">
    <property type="term" value="C:intraciliary transport particle B"/>
    <property type="evidence" value="ECO:0007669"/>
    <property type="project" value="TreeGrafter"/>
</dbReference>
<name>A0A9Q0M728_BLOTA</name>
<dbReference type="AlphaFoldDB" id="A0A9Q0M728"/>
<accession>A0A9Q0M728</accession>
<evidence type="ECO:0000256" key="2">
    <source>
        <dbReference type="ARBA" id="ARBA00008340"/>
    </source>
</evidence>
<reference evidence="9" key="1">
    <citation type="submission" date="2022-12" db="EMBL/GenBank/DDBJ databases">
        <title>Genome assemblies of Blomia tropicalis.</title>
        <authorList>
            <person name="Cui Y."/>
        </authorList>
    </citation>
    <scope>NUCLEOTIDE SEQUENCE</scope>
    <source>
        <tissue evidence="9">Adult mites</tissue>
    </source>
</reference>
<dbReference type="EMBL" id="JAPWDV010000002">
    <property type="protein sequence ID" value="KAJ6220174.1"/>
    <property type="molecule type" value="Genomic_DNA"/>
</dbReference>
<evidence type="ECO:0000256" key="1">
    <source>
        <dbReference type="ARBA" id="ARBA00004138"/>
    </source>
</evidence>
<dbReference type="OMA" id="RITSWNQ"/>
<evidence type="ECO:0000256" key="6">
    <source>
        <dbReference type="ARBA" id="ARBA00023273"/>
    </source>
</evidence>
<comment type="similarity">
    <text evidence="2">Belongs to the CLUAP1 family.</text>
</comment>
<protein>
    <submittedName>
        <fullName evidence="9">Uncharacterized protein</fullName>
    </submittedName>
</protein>
<feature type="region of interest" description="Disordered" evidence="8">
    <location>
        <begin position="259"/>
        <end position="295"/>
    </location>
</feature>
<evidence type="ECO:0000256" key="7">
    <source>
        <dbReference type="SAM" id="Coils"/>
    </source>
</evidence>
<organism evidence="9 10">
    <name type="scientific">Blomia tropicalis</name>
    <name type="common">Mite</name>
    <dbReference type="NCBI Taxonomy" id="40697"/>
    <lineage>
        <taxon>Eukaryota</taxon>
        <taxon>Metazoa</taxon>
        <taxon>Ecdysozoa</taxon>
        <taxon>Arthropoda</taxon>
        <taxon>Chelicerata</taxon>
        <taxon>Arachnida</taxon>
        <taxon>Acari</taxon>
        <taxon>Acariformes</taxon>
        <taxon>Sarcoptiformes</taxon>
        <taxon>Astigmata</taxon>
        <taxon>Glycyphagoidea</taxon>
        <taxon>Echimyopodidae</taxon>
        <taxon>Blomia</taxon>
    </lineage>
</organism>
<evidence type="ECO:0000256" key="3">
    <source>
        <dbReference type="ARBA" id="ARBA00022794"/>
    </source>
</evidence>
<evidence type="ECO:0000313" key="10">
    <source>
        <dbReference type="Proteomes" id="UP001142055"/>
    </source>
</evidence>
<evidence type="ECO:0000256" key="5">
    <source>
        <dbReference type="ARBA" id="ARBA00023069"/>
    </source>
</evidence>
<keyword evidence="3" id="KW-0970">Cilium biogenesis/degradation</keyword>
<dbReference type="InterPro" id="IPR019366">
    <property type="entry name" value="Clusterin-associated_protein-1"/>
</dbReference>
<dbReference type="PANTHER" id="PTHR21547">
    <property type="entry name" value="CLUSTERIN ASSOCIATED PROTEIN 1"/>
    <property type="match status" value="1"/>
</dbReference>
<comment type="caution">
    <text evidence="9">The sequence shown here is derived from an EMBL/GenBank/DDBJ whole genome shotgun (WGS) entry which is preliminary data.</text>
</comment>
<keyword evidence="6" id="KW-0966">Cell projection</keyword>
<dbReference type="GO" id="GO:0060271">
    <property type="term" value="P:cilium assembly"/>
    <property type="evidence" value="ECO:0007669"/>
    <property type="project" value="TreeGrafter"/>
</dbReference>
<keyword evidence="4 7" id="KW-0175">Coiled coil</keyword>
<keyword evidence="5" id="KW-0969">Cilium</keyword>
<dbReference type="GO" id="GO:0005929">
    <property type="term" value="C:cilium"/>
    <property type="evidence" value="ECO:0007669"/>
    <property type="project" value="UniProtKB-SubCell"/>
</dbReference>
<dbReference type="Pfam" id="PF10234">
    <property type="entry name" value="Cluap1"/>
    <property type="match status" value="1"/>
</dbReference>
<dbReference type="Proteomes" id="UP001142055">
    <property type="component" value="Chromosome 2"/>
</dbReference>
<evidence type="ECO:0000313" key="9">
    <source>
        <dbReference type="EMBL" id="KAJ6220174.1"/>
    </source>
</evidence>
<gene>
    <name evidence="9" type="ORF">RDWZM_005986</name>
</gene>
<feature type="compositionally biased region" description="Basic and acidic residues" evidence="8">
    <location>
        <begin position="259"/>
        <end position="268"/>
    </location>
</feature>
<keyword evidence="10" id="KW-1185">Reference proteome</keyword>
<sequence>MSTKIETEQERLGFVRNASQIMVSKAHLDVNMKKLYMADINSVPEMMKLANLIHDAWRMLTSKNDIDKIENSNETETISNEHTFNKNMNNNFKTNQLCSDILQIGTKLYDIMAEENNYKNQRQQVLAKQIVIEQIESTIRQSIHKLQDEMTNWQDQKVILDQDSEDLNLKLEKKFAELNRNRKRLQTLNAQRPVFMDELDKVEQDIVQLYDSYVVNSRCLFFLEQKLEEFEEAEKLKIEERNEEIKQMLEQMRIDEFLKEGKNSKNGDESMLEDDDVEIPSDDGEGSDISDAMARDGGTMKYNQKPSMMAQLGTKLQVSPTKPTNDRKGVTQKRERSLLANTVLVKSREQRSSKTARIYTYGSMLGDGDDDDGHNEIDDEDEDLIKSEAKMSDSEIDLGAIDSDMDSDNGSAILYLSDDFAPSARPRPSNVPNNAKLMSKFEKGDDNF</sequence>